<dbReference type="Gene3D" id="2.60.40.10">
    <property type="entry name" value="Immunoglobulins"/>
    <property type="match status" value="5"/>
</dbReference>
<feature type="domain" description="Ig-like" evidence="8">
    <location>
        <begin position="129"/>
        <end position="226"/>
    </location>
</feature>
<evidence type="ECO:0000313" key="10">
    <source>
        <dbReference type="Proteomes" id="UP000807504"/>
    </source>
</evidence>
<keyword evidence="2 7" id="KW-0472">Membrane</keyword>
<evidence type="ECO:0000259" key="8">
    <source>
        <dbReference type="PROSITE" id="PS50835"/>
    </source>
</evidence>
<sequence length="684" mass="76705">MLLGFRDHLPSNSPNKLSFQSIYAAQQFEIKPSSVEVNPGDTAVLTCKVHNRQGECAWLKDGKVMGKIDTKYEFSREPPDGDCSIRIRNAKIEEDDGMWQCQVTQIALTEPTLTAPEVKFTVREPPVPPKIEDNTNLLPAGEPYPTQEGKQKRLHCISRKGNPPAKLKWFIDDTDITSMSNQTNSTDVDKPKTWQAVSVLDYVFQKDHNNKMLKCVAIHAAYDTLTKDIKIPLEVLYLPEIRLEGQPVRDIEEGESVSVKCVVDANPQANVIWKKSGYSSIYALKDQIEFMPVKRSDSGIYSCSATNDVGTSQELEVNIDVKYKPQILNVSPIHGATVAVYNSTTLVCEAEGNPPPKYSWLQKMGGDGIEWQQRGNTARLVIQNVTYQYQGQYVCEASNVINGHTYKATSAEISLDVTGAPQVLTDTARTKKRVVVEKDEDAIIPVYFCSDPIPQRTFWEWGSIKLETGNKHIRYIAERLHKDEGTRDCYEARLIVERVDGSDSRKYTLNVENERGSEAFAVALEVREPVAMSVVIGIVVGCIILLLIITLVILYLLKAERMCFNRKGFKPDSSESDAESGRSAELIHNGRSKPGAIPPDALYTATKRDSNSSSDRPLYENLKPDKNDNRNEASLVYASLDLPNPVPQTRNGHNKPKHNPPPRRDRTEYAEIQFQPKVYEQASL</sequence>
<dbReference type="InterPro" id="IPR003599">
    <property type="entry name" value="Ig_sub"/>
</dbReference>
<keyword evidence="3" id="KW-1015">Disulfide bond</keyword>
<dbReference type="InterPro" id="IPR036179">
    <property type="entry name" value="Ig-like_dom_sf"/>
</dbReference>
<feature type="region of interest" description="Disordered" evidence="6">
    <location>
        <begin position="568"/>
        <end position="684"/>
    </location>
</feature>
<dbReference type="Pfam" id="PF07679">
    <property type="entry name" value="I-set"/>
    <property type="match status" value="1"/>
</dbReference>
<feature type="compositionally biased region" description="Basic and acidic residues" evidence="6">
    <location>
        <begin position="622"/>
        <end position="631"/>
    </location>
</feature>
<dbReference type="PANTHER" id="PTHR11640:SF154">
    <property type="entry name" value="IRREGULAR CHIASM C-ROUGHEST PROTEIN-LIKE PROTEIN"/>
    <property type="match status" value="1"/>
</dbReference>
<dbReference type="CDD" id="cd00096">
    <property type="entry name" value="Ig"/>
    <property type="match status" value="1"/>
</dbReference>
<evidence type="ECO:0000256" key="1">
    <source>
        <dbReference type="ARBA" id="ARBA00004479"/>
    </source>
</evidence>
<dbReference type="Proteomes" id="UP000807504">
    <property type="component" value="Unassembled WGS sequence"/>
</dbReference>
<dbReference type="SUPFAM" id="SSF48726">
    <property type="entry name" value="Immunoglobulin"/>
    <property type="match status" value="5"/>
</dbReference>
<gene>
    <name evidence="9" type="ORF">HNY73_000916</name>
</gene>
<evidence type="ECO:0000256" key="5">
    <source>
        <dbReference type="ARBA" id="ARBA00023319"/>
    </source>
</evidence>
<evidence type="ECO:0000256" key="3">
    <source>
        <dbReference type="ARBA" id="ARBA00023157"/>
    </source>
</evidence>
<dbReference type="InterPro" id="IPR003598">
    <property type="entry name" value="Ig_sub2"/>
</dbReference>
<dbReference type="GO" id="GO:0005911">
    <property type="term" value="C:cell-cell junction"/>
    <property type="evidence" value="ECO:0007669"/>
    <property type="project" value="TreeGrafter"/>
</dbReference>
<dbReference type="InterPro" id="IPR013783">
    <property type="entry name" value="Ig-like_fold"/>
</dbReference>
<dbReference type="InterPro" id="IPR007110">
    <property type="entry name" value="Ig-like_dom"/>
</dbReference>
<accession>A0A8T0G0X0</accession>
<dbReference type="GO" id="GO:0098609">
    <property type="term" value="P:cell-cell adhesion"/>
    <property type="evidence" value="ECO:0007669"/>
    <property type="project" value="TreeGrafter"/>
</dbReference>
<reference evidence="9" key="1">
    <citation type="journal article" date="2020" name="bioRxiv">
        <title>Chromosome-level reference genome of the European wasp spider Argiope bruennichi: a resource for studies on range expansion and evolutionary adaptation.</title>
        <authorList>
            <person name="Sheffer M.M."/>
            <person name="Hoppe A."/>
            <person name="Krehenwinkel H."/>
            <person name="Uhl G."/>
            <person name="Kuss A.W."/>
            <person name="Jensen L."/>
            <person name="Jensen C."/>
            <person name="Gillespie R.G."/>
            <person name="Hoff K.J."/>
            <person name="Prost S."/>
        </authorList>
    </citation>
    <scope>NUCLEOTIDE SEQUENCE</scope>
</reference>
<dbReference type="SMART" id="SM00409">
    <property type="entry name" value="IG"/>
    <property type="match status" value="4"/>
</dbReference>
<keyword evidence="4" id="KW-0325">Glycoprotein</keyword>
<evidence type="ECO:0000256" key="6">
    <source>
        <dbReference type="SAM" id="MobiDB-lite"/>
    </source>
</evidence>
<dbReference type="InterPro" id="IPR013162">
    <property type="entry name" value="CD80_C2-set"/>
</dbReference>
<evidence type="ECO:0000256" key="2">
    <source>
        <dbReference type="ARBA" id="ARBA00023136"/>
    </source>
</evidence>
<dbReference type="PANTHER" id="PTHR11640">
    <property type="entry name" value="NEPHRIN"/>
    <property type="match status" value="1"/>
</dbReference>
<dbReference type="GO" id="GO:0005886">
    <property type="term" value="C:plasma membrane"/>
    <property type="evidence" value="ECO:0007669"/>
    <property type="project" value="TreeGrafter"/>
</dbReference>
<keyword evidence="5" id="KW-0393">Immunoglobulin domain</keyword>
<dbReference type="InterPro" id="IPR051275">
    <property type="entry name" value="Cell_adhesion_signaling"/>
</dbReference>
<feature type="transmembrane region" description="Helical" evidence="7">
    <location>
        <begin position="530"/>
        <end position="557"/>
    </location>
</feature>
<evidence type="ECO:0000256" key="7">
    <source>
        <dbReference type="SAM" id="Phobius"/>
    </source>
</evidence>
<evidence type="ECO:0000313" key="9">
    <source>
        <dbReference type="EMBL" id="KAF8796556.1"/>
    </source>
</evidence>
<dbReference type="AlphaFoldDB" id="A0A8T0G0X0"/>
<dbReference type="EMBL" id="JABXBU010000001">
    <property type="protein sequence ID" value="KAF8796556.1"/>
    <property type="molecule type" value="Genomic_DNA"/>
</dbReference>
<name>A0A8T0G0X0_ARGBR</name>
<dbReference type="Pfam" id="PF13927">
    <property type="entry name" value="Ig_3"/>
    <property type="match status" value="2"/>
</dbReference>
<feature type="domain" description="Ig-like" evidence="8">
    <location>
        <begin position="325"/>
        <end position="414"/>
    </location>
</feature>
<organism evidence="9 10">
    <name type="scientific">Argiope bruennichi</name>
    <name type="common">Wasp spider</name>
    <name type="synonym">Aranea bruennichi</name>
    <dbReference type="NCBI Taxonomy" id="94029"/>
    <lineage>
        <taxon>Eukaryota</taxon>
        <taxon>Metazoa</taxon>
        <taxon>Ecdysozoa</taxon>
        <taxon>Arthropoda</taxon>
        <taxon>Chelicerata</taxon>
        <taxon>Arachnida</taxon>
        <taxon>Araneae</taxon>
        <taxon>Araneomorphae</taxon>
        <taxon>Entelegynae</taxon>
        <taxon>Araneoidea</taxon>
        <taxon>Araneidae</taxon>
        <taxon>Argiope</taxon>
    </lineage>
</organism>
<dbReference type="SMART" id="SM00408">
    <property type="entry name" value="IGc2"/>
    <property type="match status" value="3"/>
</dbReference>
<comment type="subcellular location">
    <subcellularLocation>
        <location evidence="1">Membrane</location>
        <topology evidence="1">Single-pass type I membrane protein</topology>
    </subcellularLocation>
</comment>
<feature type="compositionally biased region" description="Basic residues" evidence="6">
    <location>
        <begin position="652"/>
        <end position="661"/>
    </location>
</feature>
<comment type="caution">
    <text evidence="9">The sequence shown here is derived from an EMBL/GenBank/DDBJ whole genome shotgun (WGS) entry which is preliminary data.</text>
</comment>
<keyword evidence="7" id="KW-0812">Transmembrane</keyword>
<feature type="domain" description="Ig-like" evidence="8">
    <location>
        <begin position="239"/>
        <end position="318"/>
    </location>
</feature>
<dbReference type="Pfam" id="PF08205">
    <property type="entry name" value="C2-set_2"/>
    <property type="match status" value="1"/>
</dbReference>
<dbReference type="GO" id="GO:0050839">
    <property type="term" value="F:cell adhesion molecule binding"/>
    <property type="evidence" value="ECO:0007669"/>
    <property type="project" value="TreeGrafter"/>
</dbReference>
<proteinExistence type="predicted"/>
<protein>
    <submittedName>
        <fullName evidence="9">Kin of IRRE-like protein 1 like protein</fullName>
    </submittedName>
</protein>
<feature type="domain" description="Ig-like" evidence="8">
    <location>
        <begin position="14"/>
        <end position="114"/>
    </location>
</feature>
<keyword evidence="10" id="KW-1185">Reference proteome</keyword>
<evidence type="ECO:0000256" key="4">
    <source>
        <dbReference type="ARBA" id="ARBA00023180"/>
    </source>
</evidence>
<reference evidence="9" key="2">
    <citation type="submission" date="2020-06" db="EMBL/GenBank/DDBJ databases">
        <authorList>
            <person name="Sheffer M."/>
        </authorList>
    </citation>
    <scope>NUCLEOTIDE SEQUENCE</scope>
</reference>
<dbReference type="PROSITE" id="PS50835">
    <property type="entry name" value="IG_LIKE"/>
    <property type="match status" value="4"/>
</dbReference>
<dbReference type="InterPro" id="IPR013098">
    <property type="entry name" value="Ig_I-set"/>
</dbReference>
<keyword evidence="7" id="KW-1133">Transmembrane helix</keyword>